<evidence type="ECO:0000313" key="2">
    <source>
        <dbReference type="Proteomes" id="UP001066276"/>
    </source>
</evidence>
<sequence length="198" mass="20124">MGRASATSQGLVLEDQAVMHCISPDVVALGVPPWTRTPPDYRGAVARRRFSASLCASGVGRTRPDSAGGGPACGDPWRLCALSGVPGKGPRVPTGAGREVSAAWWGPSAASLGRSPPRQICAAPVSGCAACQRVVAWLRGLGGWACPALGAVQLVAALRRLGGGWRGSSGSALLSGCGGPRNLLLGLRPVWRETGPRG</sequence>
<keyword evidence="2" id="KW-1185">Reference proteome</keyword>
<dbReference type="Proteomes" id="UP001066276">
    <property type="component" value="Chromosome 4_1"/>
</dbReference>
<proteinExistence type="predicted"/>
<evidence type="ECO:0000313" key="1">
    <source>
        <dbReference type="EMBL" id="KAJ1169528.1"/>
    </source>
</evidence>
<protein>
    <submittedName>
        <fullName evidence="1">Uncharacterized protein</fullName>
    </submittedName>
</protein>
<organism evidence="1 2">
    <name type="scientific">Pleurodeles waltl</name>
    <name type="common">Iberian ribbed newt</name>
    <dbReference type="NCBI Taxonomy" id="8319"/>
    <lineage>
        <taxon>Eukaryota</taxon>
        <taxon>Metazoa</taxon>
        <taxon>Chordata</taxon>
        <taxon>Craniata</taxon>
        <taxon>Vertebrata</taxon>
        <taxon>Euteleostomi</taxon>
        <taxon>Amphibia</taxon>
        <taxon>Batrachia</taxon>
        <taxon>Caudata</taxon>
        <taxon>Salamandroidea</taxon>
        <taxon>Salamandridae</taxon>
        <taxon>Pleurodelinae</taxon>
        <taxon>Pleurodeles</taxon>
    </lineage>
</organism>
<comment type="caution">
    <text evidence="1">The sequence shown here is derived from an EMBL/GenBank/DDBJ whole genome shotgun (WGS) entry which is preliminary data.</text>
</comment>
<gene>
    <name evidence="1" type="ORF">NDU88_001421</name>
</gene>
<accession>A0AAV7SZE3</accession>
<dbReference type="AlphaFoldDB" id="A0AAV7SZE3"/>
<name>A0AAV7SZE3_PLEWA</name>
<reference evidence="1" key="1">
    <citation type="journal article" date="2022" name="bioRxiv">
        <title>Sequencing and chromosome-scale assembly of the giantPleurodeles waltlgenome.</title>
        <authorList>
            <person name="Brown T."/>
            <person name="Elewa A."/>
            <person name="Iarovenko S."/>
            <person name="Subramanian E."/>
            <person name="Araus A.J."/>
            <person name="Petzold A."/>
            <person name="Susuki M."/>
            <person name="Suzuki K.-i.T."/>
            <person name="Hayashi T."/>
            <person name="Toyoda A."/>
            <person name="Oliveira C."/>
            <person name="Osipova E."/>
            <person name="Leigh N.D."/>
            <person name="Simon A."/>
            <person name="Yun M.H."/>
        </authorList>
    </citation>
    <scope>NUCLEOTIDE SEQUENCE</scope>
    <source>
        <strain evidence="1">20211129_DDA</strain>
        <tissue evidence="1">Liver</tissue>
    </source>
</reference>
<dbReference type="EMBL" id="JANPWB010000007">
    <property type="protein sequence ID" value="KAJ1169528.1"/>
    <property type="molecule type" value="Genomic_DNA"/>
</dbReference>